<keyword evidence="7" id="KW-0808">Transferase</keyword>
<comment type="similarity">
    <text evidence="5">Belongs to the class-II pyridoxal-phosphate-dependent aminotransferase family. MalY/PatB cystathionine beta-lyase subfamily.</text>
</comment>
<proteinExistence type="inferred from homology"/>
<dbReference type="AlphaFoldDB" id="A0AAE9MS13"/>
<feature type="domain" description="Aminotransferase class I/classII large" evidence="6">
    <location>
        <begin position="30"/>
        <end position="380"/>
    </location>
</feature>
<protein>
    <recommendedName>
        <fullName evidence="2">cysteine-S-conjugate beta-lyase</fullName>
        <ecNumber evidence="2">4.4.1.13</ecNumber>
    </recommendedName>
</protein>
<name>A0AAE9MS13_9SPIR</name>
<evidence type="ECO:0000256" key="3">
    <source>
        <dbReference type="ARBA" id="ARBA00022898"/>
    </source>
</evidence>
<dbReference type="InterPro" id="IPR027619">
    <property type="entry name" value="C-S_lyase_PatB-like"/>
</dbReference>
<dbReference type="RefSeq" id="WP_255817129.1">
    <property type="nucleotide sequence ID" value="NZ_CP038804.1"/>
</dbReference>
<evidence type="ECO:0000256" key="2">
    <source>
        <dbReference type="ARBA" id="ARBA00012224"/>
    </source>
</evidence>
<dbReference type="InterPro" id="IPR051798">
    <property type="entry name" value="Class-II_PLP-Dep_Aminotrans"/>
</dbReference>
<evidence type="ECO:0000256" key="4">
    <source>
        <dbReference type="ARBA" id="ARBA00023239"/>
    </source>
</evidence>
<evidence type="ECO:0000256" key="1">
    <source>
        <dbReference type="ARBA" id="ARBA00001933"/>
    </source>
</evidence>
<evidence type="ECO:0000313" key="7">
    <source>
        <dbReference type="EMBL" id="UTY33865.1"/>
    </source>
</evidence>
<dbReference type="Proteomes" id="UP001058682">
    <property type="component" value="Chromosome"/>
</dbReference>
<comment type="cofactor">
    <cofactor evidence="1">
        <name>pyridoxal 5'-phosphate</name>
        <dbReference type="ChEBI" id="CHEBI:597326"/>
    </cofactor>
</comment>
<evidence type="ECO:0000259" key="6">
    <source>
        <dbReference type="Pfam" id="PF00155"/>
    </source>
</evidence>
<dbReference type="EMBL" id="CP038804">
    <property type="protein sequence ID" value="UTY33865.1"/>
    <property type="molecule type" value="Genomic_DNA"/>
</dbReference>
<evidence type="ECO:0000256" key="5">
    <source>
        <dbReference type="ARBA" id="ARBA00037974"/>
    </source>
</evidence>
<keyword evidence="4" id="KW-0456">Lyase</keyword>
<dbReference type="InterPro" id="IPR015421">
    <property type="entry name" value="PyrdxlP-dep_Trfase_major"/>
</dbReference>
<dbReference type="Gene3D" id="3.90.1150.10">
    <property type="entry name" value="Aspartate Aminotransferase, domain 1"/>
    <property type="match status" value="1"/>
</dbReference>
<dbReference type="InterPro" id="IPR015422">
    <property type="entry name" value="PyrdxlP-dep_Trfase_small"/>
</dbReference>
<dbReference type="Gene3D" id="3.40.640.10">
    <property type="entry name" value="Type I PLP-dependent aspartate aminotransferase-like (Major domain)"/>
    <property type="match status" value="1"/>
</dbReference>
<dbReference type="GO" id="GO:0047804">
    <property type="term" value="F:cysteine-S-conjugate beta-lyase activity"/>
    <property type="evidence" value="ECO:0007669"/>
    <property type="project" value="UniProtKB-EC"/>
</dbReference>
<gene>
    <name evidence="7" type="ORF">E4N74_07495</name>
</gene>
<organism evidence="7 8">
    <name type="scientific">Treponema putidum</name>
    <dbReference type="NCBI Taxonomy" id="221027"/>
    <lineage>
        <taxon>Bacteria</taxon>
        <taxon>Pseudomonadati</taxon>
        <taxon>Spirochaetota</taxon>
        <taxon>Spirochaetia</taxon>
        <taxon>Spirochaetales</taxon>
        <taxon>Treponemataceae</taxon>
        <taxon>Treponema</taxon>
    </lineage>
</organism>
<dbReference type="SUPFAM" id="SSF53383">
    <property type="entry name" value="PLP-dependent transferases"/>
    <property type="match status" value="1"/>
</dbReference>
<sequence length="391" mass="44801">MKYDFDEIIDRSSNFSAKVEESYLHYGTNDVIPLWIADMDFKTAQPIIDAIIDRAKQGIFGYTFRPDEYFNSIADWQIKRNNYKPDTALMAFAPGVVPGMRFILQMFSAENDRIMITTPVYHPFTDIVLNTKRTLVNVPLVNEKGIYKMNFEDIEAEFKKGIKFFIFCNPHNPVGRVWTKEELKTLTSLCLKYRVKIISDEIHSDLIFSGYKHIPIASISKEVEKITYTMIAPSKTFNLAGLQASTIIFPNEEEKNQYVFNLKEMDIARNNCFSLVATIAAYRKGEDWLNQVIEYIHGNMEFIYEYCKNKIPVLKPNIPEATYLCWIDASALKMNDDALQQFFVEKAGVAFSKGSDFGKGGSGFVRLNAAASRRVIEKALMQLDAAIKKFL</sequence>
<reference evidence="7" key="1">
    <citation type="submission" date="2019-04" db="EMBL/GenBank/DDBJ databases">
        <title>Whole genome sequencing of oral phylogroup 2 treponemes.</title>
        <authorList>
            <person name="Chan Y."/>
            <person name="Zeng H.H."/>
            <person name="Yu X.L."/>
            <person name="Leung W.K."/>
            <person name="Watt R.M."/>
        </authorList>
    </citation>
    <scope>NUCLEOTIDE SEQUENCE</scope>
    <source>
        <strain evidence="7">OMZ 835</strain>
    </source>
</reference>
<dbReference type="PANTHER" id="PTHR43525">
    <property type="entry name" value="PROTEIN MALY"/>
    <property type="match status" value="1"/>
</dbReference>
<dbReference type="EC" id="4.4.1.13" evidence="2"/>
<dbReference type="Pfam" id="PF00155">
    <property type="entry name" value="Aminotran_1_2"/>
    <property type="match status" value="1"/>
</dbReference>
<dbReference type="PANTHER" id="PTHR43525:SF1">
    <property type="entry name" value="PROTEIN MALY"/>
    <property type="match status" value="1"/>
</dbReference>
<keyword evidence="7" id="KW-0032">Aminotransferase</keyword>
<evidence type="ECO:0000313" key="8">
    <source>
        <dbReference type="Proteomes" id="UP001058682"/>
    </source>
</evidence>
<dbReference type="GO" id="GO:0008483">
    <property type="term" value="F:transaminase activity"/>
    <property type="evidence" value="ECO:0007669"/>
    <property type="project" value="UniProtKB-KW"/>
</dbReference>
<dbReference type="InterPro" id="IPR015424">
    <property type="entry name" value="PyrdxlP-dep_Trfase"/>
</dbReference>
<accession>A0AAE9MS13</accession>
<dbReference type="NCBIfam" id="TIGR04350">
    <property type="entry name" value="C_S_lyase_PatB"/>
    <property type="match status" value="1"/>
</dbReference>
<keyword evidence="3" id="KW-0663">Pyridoxal phosphate</keyword>
<dbReference type="GO" id="GO:0030170">
    <property type="term" value="F:pyridoxal phosphate binding"/>
    <property type="evidence" value="ECO:0007669"/>
    <property type="project" value="InterPro"/>
</dbReference>
<dbReference type="InterPro" id="IPR004839">
    <property type="entry name" value="Aminotransferase_I/II_large"/>
</dbReference>
<dbReference type="CDD" id="cd00609">
    <property type="entry name" value="AAT_like"/>
    <property type="match status" value="1"/>
</dbReference>